<dbReference type="CDD" id="cd06257">
    <property type="entry name" value="DnaJ"/>
    <property type="match status" value="1"/>
</dbReference>
<feature type="compositionally biased region" description="Polar residues" evidence="1">
    <location>
        <begin position="358"/>
        <end position="371"/>
    </location>
</feature>
<evidence type="ECO:0000313" key="3">
    <source>
        <dbReference type="EMBL" id="CAK0786296.1"/>
    </source>
</evidence>
<dbReference type="Pfam" id="PF00226">
    <property type="entry name" value="DnaJ"/>
    <property type="match status" value="1"/>
</dbReference>
<dbReference type="SMART" id="SM00271">
    <property type="entry name" value="DnaJ"/>
    <property type="match status" value="1"/>
</dbReference>
<evidence type="ECO:0000256" key="1">
    <source>
        <dbReference type="SAM" id="MobiDB-lite"/>
    </source>
</evidence>
<feature type="region of interest" description="Disordered" evidence="1">
    <location>
        <begin position="278"/>
        <end position="330"/>
    </location>
</feature>
<reference evidence="3 4" key="1">
    <citation type="submission" date="2023-10" db="EMBL/GenBank/DDBJ databases">
        <authorList>
            <person name="Maclean D."/>
            <person name="Macfadyen A."/>
        </authorList>
    </citation>
    <scope>NUCLEOTIDE SEQUENCE [LARGE SCALE GENOMIC DNA]</scope>
</reference>
<dbReference type="Gene3D" id="1.10.287.110">
    <property type="entry name" value="DnaJ domain"/>
    <property type="match status" value="1"/>
</dbReference>
<evidence type="ECO:0000259" key="2">
    <source>
        <dbReference type="PROSITE" id="PS50076"/>
    </source>
</evidence>
<feature type="compositionally biased region" description="Polar residues" evidence="1">
    <location>
        <begin position="278"/>
        <end position="307"/>
    </location>
</feature>
<evidence type="ECO:0000313" key="4">
    <source>
        <dbReference type="Proteomes" id="UP001314263"/>
    </source>
</evidence>
<comment type="caution">
    <text evidence="3">The sequence shown here is derived from an EMBL/GenBank/DDBJ whole genome shotgun (WGS) entry which is preliminary data.</text>
</comment>
<dbReference type="PANTHER" id="PTHR45286">
    <property type="entry name" value="CHAPERONE DNAJ-DOMAIN SUPERFAMILY PROTEIN"/>
    <property type="match status" value="1"/>
</dbReference>
<keyword evidence="4" id="KW-1185">Reference proteome</keyword>
<gene>
    <name evidence="3" type="ORF">CVIRNUC_009509</name>
</gene>
<dbReference type="SUPFAM" id="SSF46565">
    <property type="entry name" value="Chaperone J-domain"/>
    <property type="match status" value="1"/>
</dbReference>
<dbReference type="PROSITE" id="PS50076">
    <property type="entry name" value="DNAJ_2"/>
    <property type="match status" value="1"/>
</dbReference>
<feature type="compositionally biased region" description="Low complexity" evidence="1">
    <location>
        <begin position="387"/>
        <end position="402"/>
    </location>
</feature>
<dbReference type="PANTHER" id="PTHR45286:SF1">
    <property type="entry name" value="CHAPERONE DNAJ-DOMAIN SUPERFAMILY PROTEIN"/>
    <property type="match status" value="1"/>
</dbReference>
<dbReference type="InterPro" id="IPR036869">
    <property type="entry name" value="J_dom_sf"/>
</dbReference>
<feature type="domain" description="J" evidence="2">
    <location>
        <begin position="37"/>
        <end position="100"/>
    </location>
</feature>
<sequence>MRGRDTVQALIVTPLFRRGQQHCAAYPRRFCSALPPNLYEKLGVASTASKPVIKEAFFKKARELHPDLTGQVHDAAFVSLLQAYEVLVDDHKRQLYDLSINTRAGRFAKEASLGDEAQRSQDGTQDGQWMQGGGWRVWVVNNARAARPNEARNEIDRLRAELRGDFRSALRHAYVGPRLTVVGDELPEAFEAEERSVPGLGDLLHLVSGQTLLGTVRERHARNLGSARHGAAHIRADLGGPLQLGVHQQETERTACNHTSMHEPGVAEGIGDWSGSHDCNSASTHQGSSSTRGICHTQCSSDRQSFGTAGMTDRHTQHGSCRDSRHEARQHQPADVLDLFLDDKHVATAVRERWTDPADQSASKGSRTQAFGRQGVKDSPGQPATPPAAAAAGMTGVPPGTAEAAMPGGPSGRVAIYRAEDEGGAPFCTIDQRSGRITTSAQPRAGVHHQMIGSATPFVRSLHFVVHTGRKKTVMCRCKRAWLPPSATWLFPPRCATHTTGGWYLEWGGYQHREHPLWLDPVVFVFAAAYDSLDVERLKAPSNRPKREGNIDWEASGDTRLSPWNPRQWARLFLGFHGWRRKRN</sequence>
<feature type="compositionally biased region" description="Basic and acidic residues" evidence="1">
    <location>
        <begin position="312"/>
        <end position="330"/>
    </location>
</feature>
<proteinExistence type="predicted"/>
<feature type="region of interest" description="Disordered" evidence="1">
    <location>
        <begin position="352"/>
        <end position="409"/>
    </location>
</feature>
<dbReference type="AlphaFoldDB" id="A0AAV1IHN4"/>
<organism evidence="3 4">
    <name type="scientific">Coccomyxa viridis</name>
    <dbReference type="NCBI Taxonomy" id="1274662"/>
    <lineage>
        <taxon>Eukaryota</taxon>
        <taxon>Viridiplantae</taxon>
        <taxon>Chlorophyta</taxon>
        <taxon>core chlorophytes</taxon>
        <taxon>Trebouxiophyceae</taxon>
        <taxon>Trebouxiophyceae incertae sedis</taxon>
        <taxon>Coccomyxaceae</taxon>
        <taxon>Coccomyxa</taxon>
    </lineage>
</organism>
<protein>
    <recommendedName>
        <fullName evidence="2">J domain-containing protein</fullName>
    </recommendedName>
</protein>
<name>A0AAV1IHN4_9CHLO</name>
<dbReference type="InterPro" id="IPR001623">
    <property type="entry name" value="DnaJ_domain"/>
</dbReference>
<dbReference type="EMBL" id="CAUYUE010000014">
    <property type="protein sequence ID" value="CAK0786296.1"/>
    <property type="molecule type" value="Genomic_DNA"/>
</dbReference>
<accession>A0AAV1IHN4</accession>
<dbReference type="InterPro" id="IPR018253">
    <property type="entry name" value="DnaJ_domain_CS"/>
</dbReference>
<dbReference type="Proteomes" id="UP001314263">
    <property type="component" value="Unassembled WGS sequence"/>
</dbReference>
<dbReference type="PROSITE" id="PS00636">
    <property type="entry name" value="DNAJ_1"/>
    <property type="match status" value="1"/>
</dbReference>